<proteinExistence type="predicted"/>
<organism evidence="1 2">
    <name type="scientific">Ixodes persulcatus</name>
    <name type="common">Taiga tick</name>
    <dbReference type="NCBI Taxonomy" id="34615"/>
    <lineage>
        <taxon>Eukaryota</taxon>
        <taxon>Metazoa</taxon>
        <taxon>Ecdysozoa</taxon>
        <taxon>Arthropoda</taxon>
        <taxon>Chelicerata</taxon>
        <taxon>Arachnida</taxon>
        <taxon>Acari</taxon>
        <taxon>Parasitiformes</taxon>
        <taxon>Ixodida</taxon>
        <taxon>Ixodoidea</taxon>
        <taxon>Ixodidae</taxon>
        <taxon>Ixodinae</taxon>
        <taxon>Ixodes</taxon>
    </lineage>
</organism>
<accession>A0AC60P038</accession>
<sequence>MMISDSTAPPDVLAFQEADPNCALPGYDRYGMDCDTSRKPIFTFVRRDLAVHRHDIELEGTVKAVTLEILPKRKRQKSLFISNIYSAPRDHTTSCAETFRLLHPLLEDNAALIVGDFNAHHTLGGYDKDTVKGKAVVELADAHDALLLNDISCPTRIGNSVQKDTNPDLTYGMNLDDVSWHNTREHLGSDHYIIELKISLPGFKRPKPRVQECTDWDLFRQKRSERGMESIEAWCADVVDDTAQATKEVENPTQANAIDSRLHRMLEAYRSLYDRWKSTGKRFPKLRKRAARLYKDIESYAGQLDHQRWQQLCNEIQGQLHTKNPWHLFRRILAPDDTKFEKRKLLTKIVREHEGDMASIFEELKTKYLDSPSSSNTGDMVYSGEQNERLDAPITEHELRRALEDLKISSAPGADKIGIHNAFEEMVQAQRETQILRLSKTTTGRQVLRRMEITPHQERDIKFTMPTEWTRSMRCVPLPKNMNSEHNLGRRLARAKALDKLHSGKEHVFHADAGPYPGEPGRYVIAVHNSQRDTVATIRATGIDEAEEAAVALARVQAELQGAKIATITTDSRTALFNMSRGRTGRAAHLLYKRRPASYDATHTLTWVPGHSGHTGNEMAHSLVVRAFHHRATRESGPLTINGDHSYGASPYTRGPVTCGELLRGLRLQRKTLAGPHKGLSRQQETIWRKLQLRNTLTPRILRRTWPDLFSGRCKECGSSDGSWRGCPGDLLPAAVRELQPEQDDGPPVWETILAAEDLDTQLAANARAQEIEDRLRTRLQQRRVNPPILPIP</sequence>
<gene>
    <name evidence="1" type="ORF">HPB47_010143</name>
</gene>
<protein>
    <submittedName>
        <fullName evidence="1">Uncharacterized protein</fullName>
    </submittedName>
</protein>
<evidence type="ECO:0000313" key="2">
    <source>
        <dbReference type="Proteomes" id="UP000805193"/>
    </source>
</evidence>
<evidence type="ECO:0000313" key="1">
    <source>
        <dbReference type="EMBL" id="KAG0412751.1"/>
    </source>
</evidence>
<dbReference type="EMBL" id="JABSTQ010011328">
    <property type="protein sequence ID" value="KAG0412751.1"/>
    <property type="molecule type" value="Genomic_DNA"/>
</dbReference>
<dbReference type="Proteomes" id="UP000805193">
    <property type="component" value="Unassembled WGS sequence"/>
</dbReference>
<reference evidence="1 2" key="1">
    <citation type="journal article" date="2020" name="Cell">
        <title>Large-Scale Comparative Analyses of Tick Genomes Elucidate Their Genetic Diversity and Vector Capacities.</title>
        <authorList>
            <consortium name="Tick Genome and Microbiome Consortium (TIGMIC)"/>
            <person name="Jia N."/>
            <person name="Wang J."/>
            <person name="Shi W."/>
            <person name="Du L."/>
            <person name="Sun Y."/>
            <person name="Zhan W."/>
            <person name="Jiang J.F."/>
            <person name="Wang Q."/>
            <person name="Zhang B."/>
            <person name="Ji P."/>
            <person name="Bell-Sakyi L."/>
            <person name="Cui X.M."/>
            <person name="Yuan T.T."/>
            <person name="Jiang B.G."/>
            <person name="Yang W.F."/>
            <person name="Lam T.T."/>
            <person name="Chang Q.C."/>
            <person name="Ding S.J."/>
            <person name="Wang X.J."/>
            <person name="Zhu J.G."/>
            <person name="Ruan X.D."/>
            <person name="Zhao L."/>
            <person name="Wei J.T."/>
            <person name="Ye R.Z."/>
            <person name="Que T.C."/>
            <person name="Du C.H."/>
            <person name="Zhou Y.H."/>
            <person name="Cheng J.X."/>
            <person name="Dai P.F."/>
            <person name="Guo W.B."/>
            <person name="Han X.H."/>
            <person name="Huang E.J."/>
            <person name="Li L.F."/>
            <person name="Wei W."/>
            <person name="Gao Y.C."/>
            <person name="Liu J.Z."/>
            <person name="Shao H.Z."/>
            <person name="Wang X."/>
            <person name="Wang C.C."/>
            <person name="Yang T.C."/>
            <person name="Huo Q.B."/>
            <person name="Li W."/>
            <person name="Chen H.Y."/>
            <person name="Chen S.E."/>
            <person name="Zhou L.G."/>
            <person name="Ni X.B."/>
            <person name="Tian J.H."/>
            <person name="Sheng Y."/>
            <person name="Liu T."/>
            <person name="Pan Y.S."/>
            <person name="Xia L.Y."/>
            <person name="Li J."/>
            <person name="Zhao F."/>
            <person name="Cao W.C."/>
        </authorList>
    </citation>
    <scope>NUCLEOTIDE SEQUENCE [LARGE SCALE GENOMIC DNA]</scope>
    <source>
        <strain evidence="1">Iper-2018</strain>
    </source>
</reference>
<name>A0AC60P038_IXOPE</name>
<keyword evidence="2" id="KW-1185">Reference proteome</keyword>
<comment type="caution">
    <text evidence="1">The sequence shown here is derived from an EMBL/GenBank/DDBJ whole genome shotgun (WGS) entry which is preliminary data.</text>
</comment>